<evidence type="ECO:0000313" key="8">
    <source>
        <dbReference type="Proteomes" id="UP000326565"/>
    </source>
</evidence>
<organism evidence="7 8">
    <name type="scientific">Aspergillus leporis</name>
    <dbReference type="NCBI Taxonomy" id="41062"/>
    <lineage>
        <taxon>Eukaryota</taxon>
        <taxon>Fungi</taxon>
        <taxon>Dikarya</taxon>
        <taxon>Ascomycota</taxon>
        <taxon>Pezizomycotina</taxon>
        <taxon>Eurotiomycetes</taxon>
        <taxon>Eurotiomycetidae</taxon>
        <taxon>Eurotiales</taxon>
        <taxon>Aspergillaceae</taxon>
        <taxon>Aspergillus</taxon>
        <taxon>Aspergillus subgen. Circumdati</taxon>
    </lineage>
</organism>
<gene>
    <name evidence="7" type="ORF">BDV29DRAFT_186701</name>
</gene>
<evidence type="ECO:0000256" key="4">
    <source>
        <dbReference type="ARBA" id="ARBA00022833"/>
    </source>
</evidence>
<evidence type="ECO:0000256" key="3">
    <source>
        <dbReference type="ARBA" id="ARBA00022771"/>
    </source>
</evidence>
<dbReference type="GO" id="GO:0000981">
    <property type="term" value="F:DNA-binding transcription factor activity, RNA polymerase II-specific"/>
    <property type="evidence" value="ECO:0007669"/>
    <property type="project" value="TreeGrafter"/>
</dbReference>
<keyword evidence="8" id="KW-1185">Reference proteome</keyword>
<dbReference type="GO" id="GO:0005634">
    <property type="term" value="C:nucleus"/>
    <property type="evidence" value="ECO:0007669"/>
    <property type="project" value="TreeGrafter"/>
</dbReference>
<name>A0A5N5WII5_9EURO</name>
<protein>
    <submittedName>
        <fullName evidence="7">Zinc finger protein</fullName>
    </submittedName>
</protein>
<feature type="domain" description="C2H2-type" evidence="6">
    <location>
        <begin position="63"/>
        <end position="92"/>
    </location>
</feature>
<evidence type="ECO:0000256" key="1">
    <source>
        <dbReference type="ARBA" id="ARBA00022723"/>
    </source>
</evidence>
<dbReference type="Pfam" id="PF12171">
    <property type="entry name" value="zf-C2H2_jaz"/>
    <property type="match status" value="2"/>
</dbReference>
<dbReference type="AlphaFoldDB" id="A0A5N5WII5"/>
<evidence type="ECO:0000256" key="2">
    <source>
        <dbReference type="ARBA" id="ARBA00022737"/>
    </source>
</evidence>
<evidence type="ECO:0000259" key="6">
    <source>
        <dbReference type="PROSITE" id="PS50157"/>
    </source>
</evidence>
<dbReference type="SMART" id="SM00355">
    <property type="entry name" value="ZnF_C2H2"/>
    <property type="match status" value="7"/>
</dbReference>
<accession>A0A5N5WII5</accession>
<dbReference type="Gene3D" id="3.30.160.60">
    <property type="entry name" value="Classic Zinc Finger"/>
    <property type="match status" value="4"/>
</dbReference>
<dbReference type="OrthoDB" id="6077919at2759"/>
<keyword evidence="3 5" id="KW-0863">Zinc-finger</keyword>
<dbReference type="InterPro" id="IPR036236">
    <property type="entry name" value="Znf_C2H2_sf"/>
</dbReference>
<evidence type="ECO:0000256" key="5">
    <source>
        <dbReference type="PROSITE-ProRule" id="PRU00042"/>
    </source>
</evidence>
<dbReference type="PANTHER" id="PTHR24409">
    <property type="entry name" value="ZINC FINGER PROTEIN 142"/>
    <property type="match status" value="1"/>
</dbReference>
<dbReference type="PROSITE" id="PS00028">
    <property type="entry name" value="ZINC_FINGER_C2H2_1"/>
    <property type="match status" value="4"/>
</dbReference>
<dbReference type="PROSITE" id="PS50157">
    <property type="entry name" value="ZINC_FINGER_C2H2_2"/>
    <property type="match status" value="2"/>
</dbReference>
<keyword evidence="2" id="KW-0677">Repeat</keyword>
<dbReference type="InterPro" id="IPR022755">
    <property type="entry name" value="Znf_C2H2_jaz"/>
</dbReference>
<dbReference type="GO" id="GO:0000977">
    <property type="term" value="F:RNA polymerase II transcription regulatory region sequence-specific DNA binding"/>
    <property type="evidence" value="ECO:0007669"/>
    <property type="project" value="TreeGrafter"/>
</dbReference>
<keyword evidence="4" id="KW-0862">Zinc</keyword>
<reference evidence="7 8" key="1">
    <citation type="submission" date="2019-04" db="EMBL/GenBank/DDBJ databases">
        <title>Friends and foes A comparative genomics study of 23 Aspergillus species from section Flavi.</title>
        <authorList>
            <consortium name="DOE Joint Genome Institute"/>
            <person name="Kjaerbolling I."/>
            <person name="Vesth T."/>
            <person name="Frisvad J.C."/>
            <person name="Nybo J.L."/>
            <person name="Theobald S."/>
            <person name="Kildgaard S."/>
            <person name="Isbrandt T."/>
            <person name="Kuo A."/>
            <person name="Sato A."/>
            <person name="Lyhne E.K."/>
            <person name="Kogle M.E."/>
            <person name="Wiebenga A."/>
            <person name="Kun R.S."/>
            <person name="Lubbers R.J."/>
            <person name="Makela M.R."/>
            <person name="Barry K."/>
            <person name="Chovatia M."/>
            <person name="Clum A."/>
            <person name="Daum C."/>
            <person name="Haridas S."/>
            <person name="He G."/>
            <person name="LaButti K."/>
            <person name="Lipzen A."/>
            <person name="Mondo S."/>
            <person name="Riley R."/>
            <person name="Salamov A."/>
            <person name="Simmons B.A."/>
            <person name="Magnuson J.K."/>
            <person name="Henrissat B."/>
            <person name="Mortensen U.H."/>
            <person name="Larsen T.O."/>
            <person name="Devries R.P."/>
            <person name="Grigoriev I.V."/>
            <person name="Machida M."/>
            <person name="Baker S.E."/>
            <person name="Andersen M.R."/>
        </authorList>
    </citation>
    <scope>NUCLEOTIDE SEQUENCE [LARGE SCALE GENOMIC DNA]</scope>
    <source>
        <strain evidence="7 8">CBS 151.66</strain>
    </source>
</reference>
<sequence length="305" mass="35676">MYSDYECETCYETFFYEEDCREHMNDYGHWAPRVECDTCYKTFRSQNAANQHMNRAGHWAPTFECDTCSKTFRSQNAANQHMNSTGHWGPRVECETCDSKFFTARDANRHMRAEFHFRDYCHLCDRSFQSNNGLRMHLNSHVHRGRNIPCPFCRANYTTASGLTHHLETASCPNAPKLNRNTILRMIRERDPNGTITNQQIGWHDEETSRYSATNQAFNGDDWECYLCHRLFRTVKALNSHLNSPAHQRNVYHCPNTRARCGKQFRTLAGLFNHLESESCSFMRFEKVQKQIGNVLRGRNLIAFG</sequence>
<dbReference type="Pfam" id="PF13912">
    <property type="entry name" value="zf-C2H2_6"/>
    <property type="match status" value="1"/>
</dbReference>
<feature type="domain" description="C2H2-type" evidence="6">
    <location>
        <begin position="119"/>
        <end position="148"/>
    </location>
</feature>
<keyword evidence="1" id="KW-0479">Metal-binding</keyword>
<proteinExistence type="predicted"/>
<dbReference type="SUPFAM" id="SSF57667">
    <property type="entry name" value="beta-beta-alpha zinc fingers"/>
    <property type="match status" value="4"/>
</dbReference>
<dbReference type="Pfam" id="PF12874">
    <property type="entry name" value="zf-met"/>
    <property type="match status" value="1"/>
</dbReference>
<evidence type="ECO:0000313" key="7">
    <source>
        <dbReference type="EMBL" id="KAB8067134.1"/>
    </source>
</evidence>
<dbReference type="EMBL" id="ML732559">
    <property type="protein sequence ID" value="KAB8067134.1"/>
    <property type="molecule type" value="Genomic_DNA"/>
</dbReference>
<dbReference type="InterPro" id="IPR013087">
    <property type="entry name" value="Znf_C2H2_type"/>
</dbReference>
<dbReference type="Proteomes" id="UP000326565">
    <property type="component" value="Unassembled WGS sequence"/>
</dbReference>
<dbReference type="PANTHER" id="PTHR24409:SF356">
    <property type="entry name" value="C2H2 FINGER DOMAIN TRANSCRIPTION FACTOR (EUROFUNG)"/>
    <property type="match status" value="1"/>
</dbReference>
<dbReference type="GO" id="GO:0008270">
    <property type="term" value="F:zinc ion binding"/>
    <property type="evidence" value="ECO:0007669"/>
    <property type="project" value="UniProtKB-KW"/>
</dbReference>